<comment type="caution">
    <text evidence="2">The sequence shown here is derived from an EMBL/GenBank/DDBJ whole genome shotgun (WGS) entry which is preliminary data.</text>
</comment>
<keyword evidence="3" id="KW-1185">Reference proteome</keyword>
<keyword evidence="2" id="KW-0378">Hydrolase</keyword>
<name>A0A2S7TB41_9FLAO</name>
<protein>
    <submittedName>
        <fullName evidence="2">Alpha/beta hydrolase</fullName>
    </submittedName>
</protein>
<dbReference type="Gene3D" id="3.40.50.1820">
    <property type="entry name" value="alpha/beta hydrolase"/>
    <property type="match status" value="1"/>
</dbReference>
<evidence type="ECO:0000259" key="1">
    <source>
        <dbReference type="Pfam" id="PF12697"/>
    </source>
</evidence>
<dbReference type="Proteomes" id="UP000239366">
    <property type="component" value="Unassembled WGS sequence"/>
</dbReference>
<dbReference type="SUPFAM" id="SSF53474">
    <property type="entry name" value="alpha/beta-Hydrolases"/>
    <property type="match status" value="1"/>
</dbReference>
<dbReference type="GO" id="GO:0016787">
    <property type="term" value="F:hydrolase activity"/>
    <property type="evidence" value="ECO:0007669"/>
    <property type="project" value="UniProtKB-KW"/>
</dbReference>
<accession>A0A2S7TB41</accession>
<dbReference type="EMBL" id="MQVX01000001">
    <property type="protein sequence ID" value="PQJ16755.1"/>
    <property type="molecule type" value="Genomic_DNA"/>
</dbReference>
<proteinExistence type="predicted"/>
<dbReference type="InterPro" id="IPR000073">
    <property type="entry name" value="AB_hydrolase_1"/>
</dbReference>
<dbReference type="Pfam" id="PF12697">
    <property type="entry name" value="Abhydrolase_6"/>
    <property type="match status" value="1"/>
</dbReference>
<gene>
    <name evidence="2" type="ORF">BST99_02740</name>
</gene>
<dbReference type="InterPro" id="IPR029058">
    <property type="entry name" value="AB_hydrolase_fold"/>
</dbReference>
<evidence type="ECO:0000313" key="3">
    <source>
        <dbReference type="Proteomes" id="UP000239366"/>
    </source>
</evidence>
<feature type="domain" description="AB hydrolase-1" evidence="1">
    <location>
        <begin position="38"/>
        <end position="200"/>
    </location>
</feature>
<dbReference type="AlphaFoldDB" id="A0A2S7TB41"/>
<evidence type="ECO:0000313" key="2">
    <source>
        <dbReference type="EMBL" id="PQJ16755.1"/>
    </source>
</evidence>
<organism evidence="2 3">
    <name type="scientific">Aureicoccus marinus</name>
    <dbReference type="NCBI Taxonomy" id="754435"/>
    <lineage>
        <taxon>Bacteria</taxon>
        <taxon>Pseudomonadati</taxon>
        <taxon>Bacteroidota</taxon>
        <taxon>Flavobacteriia</taxon>
        <taxon>Flavobacteriales</taxon>
        <taxon>Flavobacteriaceae</taxon>
        <taxon>Aureicoccus</taxon>
    </lineage>
</organism>
<sequence length="221" mass="25252">MPGMAASSKIFEHIRLPENQFQNHFLDWELPEPGMDLSAYAAKWASDIPEGSVLIGVSFGGVLVQEMAAFCKPRQVIIISSIKSKKELPPKMWFARYTSAHRLLPTQLINRLDWVARYAFGEAVEKRLKLYERYLGLADKRHLDWGINELVNWSREEPIPGVVHIHGTKDAVFPAQHLGECYLVEGATHTLVIHRAKWLNERLPDLILKENRGKMVSSRTD</sequence>
<reference evidence="3" key="1">
    <citation type="submission" date="2016-11" db="EMBL/GenBank/DDBJ databases">
        <title>Trade-off between light-utilization and light-protection in marine flavobacteria.</title>
        <authorList>
            <person name="Kumagai Y."/>
            <person name="Yoshizawa S."/>
            <person name="Kogure K."/>
        </authorList>
    </citation>
    <scope>NUCLEOTIDE SEQUENCE [LARGE SCALE GENOMIC DNA]</scope>
    <source>
        <strain evidence="3">SG-18</strain>
    </source>
</reference>